<evidence type="ECO:0000256" key="1">
    <source>
        <dbReference type="SAM" id="MobiDB-lite"/>
    </source>
</evidence>
<comment type="caution">
    <text evidence="4">The sequence shown here is derived from an EMBL/GenBank/DDBJ whole genome shotgun (WGS) entry which is preliminary data.</text>
</comment>
<feature type="transmembrane region" description="Helical" evidence="2">
    <location>
        <begin position="277"/>
        <end position="300"/>
    </location>
</feature>
<gene>
    <name evidence="4" type="ORF">GCM10009092_23950</name>
</gene>
<dbReference type="PANTHER" id="PTHR45856">
    <property type="entry name" value="ALPHA/BETA-HYDROLASES SUPERFAMILY PROTEIN"/>
    <property type="match status" value="1"/>
</dbReference>
<dbReference type="CDD" id="cd00519">
    <property type="entry name" value="Lipase_3"/>
    <property type="match status" value="1"/>
</dbReference>
<reference evidence="4 5" key="1">
    <citation type="journal article" date="2019" name="Int. J. Syst. Evol. Microbiol.">
        <title>The Global Catalogue of Microorganisms (GCM) 10K type strain sequencing project: providing services to taxonomists for standard genome sequencing and annotation.</title>
        <authorList>
            <consortium name="The Broad Institute Genomics Platform"/>
            <consortium name="The Broad Institute Genome Sequencing Center for Infectious Disease"/>
            <person name="Wu L."/>
            <person name="Ma J."/>
        </authorList>
    </citation>
    <scope>NUCLEOTIDE SEQUENCE [LARGE SCALE GENOMIC DNA]</scope>
    <source>
        <strain evidence="4 5">JCM 13378</strain>
    </source>
</reference>
<proteinExistence type="predicted"/>
<dbReference type="Proteomes" id="UP001501757">
    <property type="component" value="Unassembled WGS sequence"/>
</dbReference>
<keyword evidence="2" id="KW-1133">Transmembrane helix</keyword>
<organism evidence="4 5">
    <name type="scientific">Bowmanella denitrificans</name>
    <dbReference type="NCBI Taxonomy" id="366582"/>
    <lineage>
        <taxon>Bacteria</taxon>
        <taxon>Pseudomonadati</taxon>
        <taxon>Pseudomonadota</taxon>
        <taxon>Gammaproteobacteria</taxon>
        <taxon>Alteromonadales</taxon>
        <taxon>Alteromonadaceae</taxon>
        <taxon>Bowmanella</taxon>
    </lineage>
</organism>
<keyword evidence="2" id="KW-0812">Transmembrane</keyword>
<feature type="domain" description="Fungal lipase-type" evidence="3">
    <location>
        <begin position="15"/>
        <end position="142"/>
    </location>
</feature>
<keyword evidence="5" id="KW-1185">Reference proteome</keyword>
<dbReference type="Gene3D" id="3.40.50.1820">
    <property type="entry name" value="alpha/beta hydrolase"/>
    <property type="match status" value="1"/>
</dbReference>
<dbReference type="EMBL" id="BAAAEI010000012">
    <property type="protein sequence ID" value="GAA0358937.1"/>
    <property type="molecule type" value="Genomic_DNA"/>
</dbReference>
<protein>
    <submittedName>
        <fullName evidence="4">Lipase family protein</fullName>
    </submittedName>
</protein>
<dbReference type="InterPro" id="IPR051218">
    <property type="entry name" value="Sec_MonoDiacylglyc_Lipase"/>
</dbReference>
<sequence length="371" mass="41448">MSNSLEENRLGESLIAIKGTSSRADIATDLKTLPTNFNGHMTHRGFVQTFRSFEHHIDRYLDWHSPSKIHLVGHSLGGALATLTAYHIAKRDSSGKCQIKLYTFGAPRVGFTSFNQEVEKLIGKQNIYRVYHDADVVSMVPMFPFLHVHSSDFFDGYRLNWINGLVSVPAHYMNNYIATIRNADWGNIKGSISERKVMNWLDGLIHAGVGFVMFSAPLLSMITLGLHLILKHIHKLGVSSQLPSYTTPLDTLAWLLYKGAAAALEMSRWVRNLLKGILAFLGEPMIGGQSLTVIFIRYLLGRLASTIMRMATQALQASQAQWQMPIFKAQPNWQKDQAQALRKGASPRQNGYRIPGPNNRLGGPRRGPLAI</sequence>
<dbReference type="SUPFAM" id="SSF53474">
    <property type="entry name" value="alpha/beta-Hydrolases"/>
    <property type="match status" value="1"/>
</dbReference>
<accession>A0ABN0X9Z2</accession>
<dbReference type="Pfam" id="PF01764">
    <property type="entry name" value="Lipase_3"/>
    <property type="match status" value="1"/>
</dbReference>
<feature type="region of interest" description="Disordered" evidence="1">
    <location>
        <begin position="337"/>
        <end position="371"/>
    </location>
</feature>
<keyword evidence="2" id="KW-0472">Membrane</keyword>
<dbReference type="InterPro" id="IPR002921">
    <property type="entry name" value="Fungal_lipase-type"/>
</dbReference>
<feature type="transmembrane region" description="Helical" evidence="2">
    <location>
        <begin position="204"/>
        <end position="230"/>
    </location>
</feature>
<dbReference type="PANTHER" id="PTHR45856:SF11">
    <property type="entry name" value="FUNGAL LIPASE-LIKE DOMAIN-CONTAINING PROTEIN"/>
    <property type="match status" value="1"/>
</dbReference>
<evidence type="ECO:0000313" key="5">
    <source>
        <dbReference type="Proteomes" id="UP001501757"/>
    </source>
</evidence>
<feature type="compositionally biased region" description="Low complexity" evidence="1">
    <location>
        <begin position="353"/>
        <end position="371"/>
    </location>
</feature>
<evidence type="ECO:0000256" key="2">
    <source>
        <dbReference type="SAM" id="Phobius"/>
    </source>
</evidence>
<name>A0ABN0X9Z2_9ALTE</name>
<dbReference type="InterPro" id="IPR029058">
    <property type="entry name" value="AB_hydrolase_fold"/>
</dbReference>
<evidence type="ECO:0000259" key="3">
    <source>
        <dbReference type="Pfam" id="PF01764"/>
    </source>
</evidence>
<evidence type="ECO:0000313" key="4">
    <source>
        <dbReference type="EMBL" id="GAA0358937.1"/>
    </source>
</evidence>